<dbReference type="SUPFAM" id="SSF56059">
    <property type="entry name" value="Glutathione synthetase ATP-binding domain-like"/>
    <property type="match status" value="1"/>
</dbReference>
<accession>A0A179V3V6</accession>
<evidence type="ECO:0000313" key="2">
    <source>
        <dbReference type="Proteomes" id="UP000186919"/>
    </source>
</evidence>
<dbReference type="RefSeq" id="WP_064633689.1">
    <property type="nucleotide sequence ID" value="NZ_LQYE01000032.1"/>
</dbReference>
<gene>
    <name evidence="1" type="ORF">AWB85_18100</name>
</gene>
<dbReference type="EMBL" id="LQYE01000032">
    <property type="protein sequence ID" value="OAT66609.1"/>
    <property type="molecule type" value="Genomic_DNA"/>
</dbReference>
<dbReference type="PANTHER" id="PTHR39217:SF1">
    <property type="entry name" value="GLUTATHIONE SYNTHETASE"/>
    <property type="match status" value="1"/>
</dbReference>
<evidence type="ECO:0000313" key="1">
    <source>
        <dbReference type="EMBL" id="OAT66609.1"/>
    </source>
</evidence>
<dbReference type="AlphaFoldDB" id="A0A179V3V6"/>
<proteinExistence type="predicted"/>
<dbReference type="Proteomes" id="UP000186919">
    <property type="component" value="Unassembled WGS sequence"/>
</dbReference>
<dbReference type="PANTHER" id="PTHR39217">
    <property type="match status" value="1"/>
</dbReference>
<organism evidence="1 2">
    <name type="scientific">Mycobacteroides immunogenum</name>
    <dbReference type="NCBI Taxonomy" id="83262"/>
    <lineage>
        <taxon>Bacteria</taxon>
        <taxon>Bacillati</taxon>
        <taxon>Actinomycetota</taxon>
        <taxon>Actinomycetes</taxon>
        <taxon>Mycobacteriales</taxon>
        <taxon>Mycobacteriaceae</taxon>
        <taxon>Mycobacteroides</taxon>
    </lineage>
</organism>
<evidence type="ECO:0008006" key="3">
    <source>
        <dbReference type="Google" id="ProtNLM"/>
    </source>
</evidence>
<comment type="caution">
    <text evidence="1">The sequence shown here is derived from an EMBL/GenBank/DDBJ whole genome shotgun (WGS) entry which is preliminary data.</text>
</comment>
<name>A0A179V3V6_9MYCO</name>
<reference evidence="1 2" key="1">
    <citation type="submission" date="2016-01" db="EMBL/GenBank/DDBJ databases">
        <title>Mycobacterium immunogenum strain CD11_6 genome sequencing and assembly.</title>
        <authorList>
            <person name="Kaur G."/>
            <person name="Nair G.R."/>
            <person name="Mayilraj S."/>
        </authorList>
    </citation>
    <scope>NUCLEOTIDE SEQUENCE [LARGE SCALE GENOMIC DNA]</scope>
    <source>
        <strain evidence="1 2">CD11-6</strain>
    </source>
</reference>
<protein>
    <recommendedName>
        <fullName evidence="3">ATP-grasp domain-containing protein</fullName>
    </recommendedName>
</protein>
<dbReference type="InterPro" id="IPR053191">
    <property type="entry name" value="DcsG_Biosynth_Enzyme"/>
</dbReference>
<sequence>MGRPDVRLGRPDIFHPRIVLAGCPQLVSGDGDDAELVAALRVRDLHARWLSWDDPEVAQADLVILRATWDYPERLEEFLRWAGSVRNVLNPLPVVRWNTDKRYLNDLASAGVSTVPSTFFAPGDPIVLPDGELVIKPAVAGGSRGAGRFTCPEAARNHAEGLQDEGRTVLIQPYDSRVDSHGETALVFLNGEPSHAFTKGALLAPAGSAAAVDDSGLFHSETLAPVRPSSALWRFGAAALAAAATKSGVAMNELLYARVDVIGGVHDNDPRLLELELVEPSLGWRQLETEERDLAQRKFVIGVEDALERLGLGPLGQRGRG</sequence>